<keyword evidence="1" id="KW-0560">Oxidoreductase</keyword>
<protein>
    <submittedName>
        <fullName evidence="3">Uncharacterized protein</fullName>
    </submittedName>
</protein>
<dbReference type="STRING" id="86259.A0A4Z1P6E5"/>
<evidence type="ECO:0000256" key="2">
    <source>
        <dbReference type="ARBA" id="ARBA00023604"/>
    </source>
</evidence>
<evidence type="ECO:0000313" key="4">
    <source>
        <dbReference type="Proteomes" id="UP000298493"/>
    </source>
</evidence>
<reference evidence="3 4" key="1">
    <citation type="submission" date="2019-04" db="EMBL/GenBank/DDBJ databases">
        <title>High contiguity whole genome sequence and gene annotation resource for two Venturia nashicola isolates.</title>
        <authorList>
            <person name="Prokchorchik M."/>
            <person name="Won K."/>
            <person name="Lee Y."/>
            <person name="Choi E.D."/>
            <person name="Segonzac C."/>
            <person name="Sohn K.H."/>
        </authorList>
    </citation>
    <scope>NUCLEOTIDE SEQUENCE [LARGE SCALE GENOMIC DNA]</scope>
    <source>
        <strain evidence="3 4">PRI2</strain>
    </source>
</reference>
<name>A0A4Z1P6E5_9PEZI</name>
<comment type="caution">
    <text evidence="3">The sequence shown here is derived from an EMBL/GenBank/DDBJ whole genome shotgun (WGS) entry which is preliminary data.</text>
</comment>
<gene>
    <name evidence="3" type="ORF">E6O75_ATG02964</name>
</gene>
<dbReference type="Proteomes" id="UP000298493">
    <property type="component" value="Unassembled WGS sequence"/>
</dbReference>
<keyword evidence="4" id="KW-1185">Reference proteome</keyword>
<evidence type="ECO:0000256" key="1">
    <source>
        <dbReference type="ARBA" id="ARBA00023002"/>
    </source>
</evidence>
<dbReference type="GO" id="GO:0016491">
    <property type="term" value="F:oxidoreductase activity"/>
    <property type="evidence" value="ECO:0007669"/>
    <property type="project" value="UniProtKB-KW"/>
</dbReference>
<comment type="similarity">
    <text evidence="2">Belongs to the asaB hydroxylase/desaturase family.</text>
</comment>
<evidence type="ECO:0000313" key="3">
    <source>
        <dbReference type="EMBL" id="TID23328.1"/>
    </source>
</evidence>
<dbReference type="PANTHER" id="PTHR34598:SF3">
    <property type="entry name" value="OXIDOREDUCTASE AN1597"/>
    <property type="match status" value="1"/>
</dbReference>
<dbReference type="InterPro" id="IPR044053">
    <property type="entry name" value="AsaB-like"/>
</dbReference>
<dbReference type="AlphaFoldDB" id="A0A4Z1P6E5"/>
<dbReference type="EMBL" id="SNSC02000006">
    <property type="protein sequence ID" value="TID23328.1"/>
    <property type="molecule type" value="Genomic_DNA"/>
</dbReference>
<accession>A0A4Z1P6E5</accession>
<organism evidence="3 4">
    <name type="scientific">Venturia nashicola</name>
    <dbReference type="NCBI Taxonomy" id="86259"/>
    <lineage>
        <taxon>Eukaryota</taxon>
        <taxon>Fungi</taxon>
        <taxon>Dikarya</taxon>
        <taxon>Ascomycota</taxon>
        <taxon>Pezizomycotina</taxon>
        <taxon>Dothideomycetes</taxon>
        <taxon>Pleosporomycetidae</taxon>
        <taxon>Venturiales</taxon>
        <taxon>Venturiaceae</taxon>
        <taxon>Venturia</taxon>
    </lineage>
</organism>
<dbReference type="PANTHER" id="PTHR34598">
    <property type="entry name" value="BLL6449 PROTEIN"/>
    <property type="match status" value="1"/>
</dbReference>
<sequence length="174" mass="19520">MVWWKMLLAGCTAEFGLDDYGFGGLRHGANRIFIFHHTVRHQTADDRSSAHKTQGKDLSNNLSTLQRPILHGLPLPRDPPPPPSRPKLLQHRFQVHNIWRPIIKTIYKDPLIIAPAPPAPSVPDPDFVGAALIYPDRKGGTFAVKSRKEHKWGFKYAQTTGEVTLIKCFEEGAA</sequence>
<proteinExistence type="inferred from homology"/>